<reference evidence="1" key="1">
    <citation type="journal article" date="2014" name="Int. J. Syst. Evol. Microbiol.">
        <title>Complete genome sequence of Corynebacterium casei LMG S-19264T (=DSM 44701T), isolated from a smear-ripened cheese.</title>
        <authorList>
            <consortium name="US DOE Joint Genome Institute (JGI-PGF)"/>
            <person name="Walter F."/>
            <person name="Albersmeier A."/>
            <person name="Kalinowski J."/>
            <person name="Ruckert C."/>
        </authorList>
    </citation>
    <scope>NUCLEOTIDE SEQUENCE</scope>
    <source>
        <strain evidence="1">CGMCC 4.7272</strain>
    </source>
</reference>
<comment type="caution">
    <text evidence="1">The sequence shown here is derived from an EMBL/GenBank/DDBJ whole genome shotgun (WGS) entry which is preliminary data.</text>
</comment>
<gene>
    <name evidence="1" type="ORF">GCM10012282_51030</name>
</gene>
<reference evidence="1" key="2">
    <citation type="submission" date="2020-09" db="EMBL/GenBank/DDBJ databases">
        <authorList>
            <person name="Sun Q."/>
            <person name="Zhou Y."/>
        </authorList>
    </citation>
    <scope>NUCLEOTIDE SEQUENCE</scope>
    <source>
        <strain evidence="1">CGMCC 4.7272</strain>
    </source>
</reference>
<keyword evidence="2" id="KW-1185">Reference proteome</keyword>
<dbReference type="Gene3D" id="3.20.20.30">
    <property type="entry name" value="Luciferase-like domain"/>
    <property type="match status" value="1"/>
</dbReference>
<organism evidence="1 2">
    <name type="scientific">Streptomyces lacrimifluminis</name>
    <dbReference type="NCBI Taxonomy" id="1500077"/>
    <lineage>
        <taxon>Bacteria</taxon>
        <taxon>Bacillati</taxon>
        <taxon>Actinomycetota</taxon>
        <taxon>Actinomycetes</taxon>
        <taxon>Kitasatosporales</taxon>
        <taxon>Streptomycetaceae</taxon>
        <taxon>Streptomyces</taxon>
    </lineage>
</organism>
<dbReference type="InterPro" id="IPR036661">
    <property type="entry name" value="Luciferase-like_sf"/>
</dbReference>
<dbReference type="Proteomes" id="UP000625682">
    <property type="component" value="Unassembled WGS sequence"/>
</dbReference>
<protein>
    <submittedName>
        <fullName evidence="1">Uncharacterized protein</fullName>
    </submittedName>
</protein>
<dbReference type="GO" id="GO:0016705">
    <property type="term" value="F:oxidoreductase activity, acting on paired donors, with incorporation or reduction of molecular oxygen"/>
    <property type="evidence" value="ECO:0007669"/>
    <property type="project" value="InterPro"/>
</dbReference>
<dbReference type="AlphaFoldDB" id="A0A917P0U9"/>
<name>A0A917P0U9_9ACTN</name>
<evidence type="ECO:0000313" key="2">
    <source>
        <dbReference type="Proteomes" id="UP000625682"/>
    </source>
</evidence>
<sequence length="88" mass="9209">MGQQRMVALHGGSRDKLESCPNLWAGVGLVRGGAGTVLVGSHSEVARGHLPRPFRAAAEDRGVPTLGVEHFALSAYPHLGRRTGSARG</sequence>
<accession>A0A917P0U9</accession>
<evidence type="ECO:0000313" key="1">
    <source>
        <dbReference type="EMBL" id="GGJ47904.1"/>
    </source>
</evidence>
<dbReference type="EMBL" id="BMMU01000018">
    <property type="protein sequence ID" value="GGJ47904.1"/>
    <property type="molecule type" value="Genomic_DNA"/>
</dbReference>
<proteinExistence type="predicted"/>